<dbReference type="GO" id="GO:0005737">
    <property type="term" value="C:cytoplasm"/>
    <property type="evidence" value="ECO:0007669"/>
    <property type="project" value="TreeGrafter"/>
</dbReference>
<reference evidence="3 4" key="1">
    <citation type="submission" date="2020-10" db="EMBL/GenBank/DDBJ databases">
        <title>The Coptis chinensis genome and diversification of protoberbering-type alkaloids.</title>
        <authorList>
            <person name="Wang B."/>
            <person name="Shu S."/>
            <person name="Song C."/>
            <person name="Liu Y."/>
        </authorList>
    </citation>
    <scope>NUCLEOTIDE SEQUENCE [LARGE SCALE GENOMIC DNA]</scope>
    <source>
        <strain evidence="3">HL-2020</strain>
        <tissue evidence="3">Leaf</tissue>
    </source>
</reference>
<comment type="caution">
    <text evidence="3">The sequence shown here is derived from an EMBL/GenBank/DDBJ whole genome shotgun (WGS) entry which is preliminary data.</text>
</comment>
<sequence length="458" mass="50048">MLDSRDPGKGGKALSTRPDILPAVCCHELAKLQDQIPPFPTHIAIKSIESQLGVSVSQIFADISPEPIAAASLGQAGDWKDRTAVEDMDLAVRASLNGWKFVYLGDLMHFKCSKRQDMELQKPPLGRNVLPIPDRSYACNGNAKCLMKHIILIMFVSVLEGRLLKVLRGTLVRWLKRLIGRLKATDGGRLRAEYNRLVDGLAQRGNLPSFMCQGGDFTPGNGTGGESIYGAKFADENFVRKHTGPGILSMANTGHGTNGSRFSSILIRLLGLMGNMLCLGKLLKKLKIAKKLYLNEEESVSKDQKICCSNFQVEDKAESSSLLGKISGGAATANGAVSPVHTVSLLRPSFRGMMYYRKALKLQAFLDMASEEEALADMKFSYVATCQNYGNQKQRGDRRAKDILNIMVNNPSLRVAYIDKVEESIGGCVQIVYYSVLVKAVDNLESKGIVVADDTIGN</sequence>
<dbReference type="InterPro" id="IPR029044">
    <property type="entry name" value="Nucleotide-diphossugar_trans"/>
</dbReference>
<proteinExistence type="inferred from homology"/>
<name>A0A835LQ86_9MAGN</name>
<dbReference type="PANTHER" id="PTHR11071:SF561">
    <property type="entry name" value="PEPTIDYL-PROLYL CIS-TRANS ISOMERASE D-RELATED"/>
    <property type="match status" value="1"/>
</dbReference>
<dbReference type="GO" id="GO:0006075">
    <property type="term" value="P:(1-&gt;3)-beta-D-glucan biosynthetic process"/>
    <property type="evidence" value="ECO:0007669"/>
    <property type="project" value="InterPro"/>
</dbReference>
<keyword evidence="4" id="KW-1185">Reference proteome</keyword>
<dbReference type="InterPro" id="IPR003440">
    <property type="entry name" value="Glyco_trans_48_dom"/>
</dbReference>
<dbReference type="Proteomes" id="UP000631114">
    <property type="component" value="Unassembled WGS sequence"/>
</dbReference>
<dbReference type="SUPFAM" id="SSF50891">
    <property type="entry name" value="Cyclophilin-like"/>
    <property type="match status" value="1"/>
</dbReference>
<dbReference type="GO" id="GO:0006457">
    <property type="term" value="P:protein folding"/>
    <property type="evidence" value="ECO:0007669"/>
    <property type="project" value="TreeGrafter"/>
</dbReference>
<dbReference type="Gene3D" id="3.90.550.10">
    <property type="entry name" value="Spore Coat Polysaccharide Biosynthesis Protein SpsA, Chain A"/>
    <property type="match status" value="1"/>
</dbReference>
<dbReference type="GO" id="GO:0016020">
    <property type="term" value="C:membrane"/>
    <property type="evidence" value="ECO:0007669"/>
    <property type="project" value="InterPro"/>
</dbReference>
<evidence type="ECO:0000313" key="4">
    <source>
        <dbReference type="Proteomes" id="UP000631114"/>
    </source>
</evidence>
<evidence type="ECO:0000259" key="2">
    <source>
        <dbReference type="PROSITE" id="PS50072"/>
    </source>
</evidence>
<dbReference type="GO" id="GO:0000148">
    <property type="term" value="C:1,3-beta-D-glucan synthase complex"/>
    <property type="evidence" value="ECO:0007669"/>
    <property type="project" value="InterPro"/>
</dbReference>
<dbReference type="Pfam" id="PF00160">
    <property type="entry name" value="Pro_isomerase"/>
    <property type="match status" value="1"/>
</dbReference>
<dbReference type="GO" id="GO:0003755">
    <property type="term" value="F:peptidyl-prolyl cis-trans isomerase activity"/>
    <property type="evidence" value="ECO:0007669"/>
    <property type="project" value="InterPro"/>
</dbReference>
<dbReference type="Pfam" id="PF03109">
    <property type="entry name" value="ABC1"/>
    <property type="match status" value="1"/>
</dbReference>
<dbReference type="EMBL" id="JADFTS010000006">
    <property type="protein sequence ID" value="KAF9600862.1"/>
    <property type="molecule type" value="Genomic_DNA"/>
</dbReference>
<dbReference type="GO" id="GO:0003843">
    <property type="term" value="F:1,3-beta-D-glucan synthase activity"/>
    <property type="evidence" value="ECO:0007669"/>
    <property type="project" value="InterPro"/>
</dbReference>
<accession>A0A835LQ86</accession>
<gene>
    <name evidence="3" type="ORF">IFM89_013458</name>
</gene>
<dbReference type="GO" id="GO:0016018">
    <property type="term" value="F:cyclosporin A binding"/>
    <property type="evidence" value="ECO:0007669"/>
    <property type="project" value="TreeGrafter"/>
</dbReference>
<dbReference type="OrthoDB" id="427480at2759"/>
<feature type="domain" description="PPIase cyclophilin-type" evidence="2">
    <location>
        <begin position="207"/>
        <end position="292"/>
    </location>
</feature>
<dbReference type="InterPro" id="IPR002130">
    <property type="entry name" value="Cyclophilin-type_PPIase_dom"/>
</dbReference>
<evidence type="ECO:0000313" key="3">
    <source>
        <dbReference type="EMBL" id="KAF9600862.1"/>
    </source>
</evidence>
<dbReference type="PANTHER" id="PTHR11071">
    <property type="entry name" value="PEPTIDYL-PROLYL CIS-TRANS ISOMERASE"/>
    <property type="match status" value="1"/>
</dbReference>
<dbReference type="AlphaFoldDB" id="A0A835LQ86"/>
<organism evidence="3 4">
    <name type="scientific">Coptis chinensis</name>
    <dbReference type="NCBI Taxonomy" id="261450"/>
    <lineage>
        <taxon>Eukaryota</taxon>
        <taxon>Viridiplantae</taxon>
        <taxon>Streptophyta</taxon>
        <taxon>Embryophyta</taxon>
        <taxon>Tracheophyta</taxon>
        <taxon>Spermatophyta</taxon>
        <taxon>Magnoliopsida</taxon>
        <taxon>Ranunculales</taxon>
        <taxon>Ranunculaceae</taxon>
        <taxon>Coptidoideae</taxon>
        <taxon>Coptis</taxon>
    </lineage>
</organism>
<protein>
    <recommendedName>
        <fullName evidence="2">PPIase cyclophilin-type domain-containing protein</fullName>
    </recommendedName>
</protein>
<evidence type="ECO:0000256" key="1">
    <source>
        <dbReference type="ARBA" id="ARBA00007365"/>
    </source>
</evidence>
<dbReference type="InterPro" id="IPR029000">
    <property type="entry name" value="Cyclophilin-like_dom_sf"/>
</dbReference>
<dbReference type="PRINTS" id="PR00153">
    <property type="entry name" value="CSAPPISMRASE"/>
</dbReference>
<dbReference type="Gene3D" id="2.40.100.10">
    <property type="entry name" value="Cyclophilin-like"/>
    <property type="match status" value="1"/>
</dbReference>
<dbReference type="InterPro" id="IPR004147">
    <property type="entry name" value="ABC1_dom"/>
</dbReference>
<dbReference type="PROSITE" id="PS50072">
    <property type="entry name" value="CSA_PPIASE_2"/>
    <property type="match status" value="1"/>
</dbReference>
<dbReference type="Pfam" id="PF02364">
    <property type="entry name" value="Glucan_synthase"/>
    <property type="match status" value="1"/>
</dbReference>
<comment type="similarity">
    <text evidence="1">Belongs to the cyclophilin-type PPIase family.</text>
</comment>